<dbReference type="CDD" id="cd05121">
    <property type="entry name" value="ABC1_ADCK3-like"/>
    <property type="match status" value="1"/>
</dbReference>
<dbReference type="InterPro" id="IPR004147">
    <property type="entry name" value="ABC1_dom"/>
</dbReference>
<feature type="domain" description="ABC1 atypical kinase-like" evidence="3">
    <location>
        <begin position="95"/>
        <end position="335"/>
    </location>
</feature>
<dbReference type="InterPro" id="IPR050154">
    <property type="entry name" value="UbiB_kinase"/>
</dbReference>
<feature type="transmembrane region" description="Helical" evidence="2">
    <location>
        <begin position="495"/>
        <end position="517"/>
    </location>
</feature>
<keyword evidence="5" id="KW-1185">Reference proteome</keyword>
<name>A0AAN4VX12_9BACT</name>
<dbReference type="Pfam" id="PF03109">
    <property type="entry name" value="ABC1"/>
    <property type="match status" value="1"/>
</dbReference>
<evidence type="ECO:0000256" key="2">
    <source>
        <dbReference type="SAM" id="Phobius"/>
    </source>
</evidence>
<dbReference type="PANTHER" id="PTHR10566">
    <property type="entry name" value="CHAPERONE-ACTIVITY OF BC1 COMPLEX CABC1 -RELATED"/>
    <property type="match status" value="1"/>
</dbReference>
<evidence type="ECO:0000256" key="1">
    <source>
        <dbReference type="ARBA" id="ARBA00009670"/>
    </source>
</evidence>
<gene>
    <name evidence="4" type="ORF">PEDI_21330</name>
</gene>
<dbReference type="Gene3D" id="1.10.510.10">
    <property type="entry name" value="Transferase(Phosphotransferase) domain 1"/>
    <property type="match status" value="1"/>
</dbReference>
<dbReference type="EMBL" id="BQKE01000001">
    <property type="protein sequence ID" value="GJM61581.1"/>
    <property type="molecule type" value="Genomic_DNA"/>
</dbReference>
<keyword evidence="4" id="KW-0830">Ubiquinone</keyword>
<accession>A0AAN4VX12</accession>
<keyword evidence="2" id="KW-0812">Transmembrane</keyword>
<organism evidence="4 5">
    <name type="scientific">Persicobacter diffluens</name>
    <dbReference type="NCBI Taxonomy" id="981"/>
    <lineage>
        <taxon>Bacteria</taxon>
        <taxon>Pseudomonadati</taxon>
        <taxon>Bacteroidota</taxon>
        <taxon>Cytophagia</taxon>
        <taxon>Cytophagales</taxon>
        <taxon>Persicobacteraceae</taxon>
        <taxon>Persicobacter</taxon>
    </lineage>
</organism>
<proteinExistence type="inferred from homology"/>
<evidence type="ECO:0000313" key="5">
    <source>
        <dbReference type="Proteomes" id="UP001310022"/>
    </source>
</evidence>
<keyword evidence="2" id="KW-1133">Transmembrane helix</keyword>
<comment type="caution">
    <text evidence="4">The sequence shown here is derived from an EMBL/GenBank/DDBJ whole genome shotgun (WGS) entry which is preliminary data.</text>
</comment>
<evidence type="ECO:0000313" key="4">
    <source>
        <dbReference type="EMBL" id="GJM61581.1"/>
    </source>
</evidence>
<comment type="similarity">
    <text evidence="1">Belongs to the protein kinase superfamily. ADCK protein kinase family.</text>
</comment>
<sequence length="553" mass="63651">MAGTSKNQRIAQIISILIKYGFEDFIANSRLKELVVSTPLLNKTVSEETLKYTRAQRIRLAAEELGPTFVKLAQIMANRPDMLPAEWLEELAKTQKESSPVPNWDVEKFISEELGRPFQEIFRYVNHQPMACGSIAQAHRAIHVDGTEMVLKLQRPDIATIIEADLEILHLIASQAESNIEKFATFQPVKLVESFQKHMLEELNFRNEVQNIKEFYHQYKGWDGLTSPRTYEYCSSGKIIAMEMMKGHKIDEWQPEDPSLKQQMIDTLIDAFFSQILEYGFFHADPHPGNILVQDNGEICFIDFGNMGRLTSSQRELLSRFFFQFLQKDYRQIARTVKEIAISHEITDMKIFESECEMVIQRFDRSLADIELKEMAQTFTSLIYKYRIELPQYLHSVFRAVLIMEGLGSNLDPDFEIFDKLRRFGKKIVLNHLDPKKIAKDSLSSLFTLGTLLKNVPHDLQDLIDTAKEGKFKIDIKHHGLEDFRQTIDSATNRISLAIITAAIIIGSSVIIFAQIPPLIYDIPILGFIGFFLSSILGFYMILTILRNQRPKK</sequence>
<dbReference type="RefSeq" id="WP_338237106.1">
    <property type="nucleotide sequence ID" value="NZ_BQKE01000001.1"/>
</dbReference>
<feature type="transmembrane region" description="Helical" evidence="2">
    <location>
        <begin position="523"/>
        <end position="546"/>
    </location>
</feature>
<dbReference type="AlphaFoldDB" id="A0AAN4VX12"/>
<reference evidence="4 5" key="1">
    <citation type="submission" date="2021-12" db="EMBL/GenBank/DDBJ databases">
        <title>Genome sequencing of bacteria with rrn-lacking chromosome and rrn-plasmid.</title>
        <authorList>
            <person name="Anda M."/>
            <person name="Iwasaki W."/>
        </authorList>
    </citation>
    <scope>NUCLEOTIDE SEQUENCE [LARGE SCALE GENOMIC DNA]</scope>
    <source>
        <strain evidence="4 5">NBRC 15940</strain>
    </source>
</reference>
<dbReference type="Proteomes" id="UP001310022">
    <property type="component" value="Unassembled WGS sequence"/>
</dbReference>
<dbReference type="SUPFAM" id="SSF56112">
    <property type="entry name" value="Protein kinase-like (PK-like)"/>
    <property type="match status" value="1"/>
</dbReference>
<protein>
    <submittedName>
        <fullName evidence="4">Ubiquinone biosynthesis protein UbiB</fullName>
    </submittedName>
</protein>
<evidence type="ECO:0000259" key="3">
    <source>
        <dbReference type="Pfam" id="PF03109"/>
    </source>
</evidence>
<keyword evidence="2" id="KW-0472">Membrane</keyword>
<dbReference type="InterPro" id="IPR011009">
    <property type="entry name" value="Kinase-like_dom_sf"/>
</dbReference>
<dbReference type="PANTHER" id="PTHR10566:SF113">
    <property type="entry name" value="PROTEIN ACTIVITY OF BC1 COMPLEX KINASE 7, CHLOROPLASTIC"/>
    <property type="match status" value="1"/>
</dbReference>